<dbReference type="PANTHER" id="PTHR24223">
    <property type="entry name" value="ATP-BINDING CASSETTE SUB-FAMILY C"/>
    <property type="match status" value="1"/>
</dbReference>
<evidence type="ECO:0000313" key="13">
    <source>
        <dbReference type="EMBL" id="ELQ43089.1"/>
    </source>
</evidence>
<dbReference type="Pfam" id="PF00005">
    <property type="entry name" value="ABC_tran"/>
    <property type="match status" value="2"/>
</dbReference>
<dbReference type="InterPro" id="IPR044726">
    <property type="entry name" value="ABCC_6TM_D2"/>
</dbReference>
<feature type="transmembrane region" description="Helical" evidence="10">
    <location>
        <begin position="452"/>
        <end position="472"/>
    </location>
</feature>
<dbReference type="GO" id="GO:0016020">
    <property type="term" value="C:membrane"/>
    <property type="evidence" value="ECO:0007669"/>
    <property type="project" value="UniProtKB-SubCell"/>
</dbReference>
<feature type="transmembrane region" description="Helical" evidence="10">
    <location>
        <begin position="129"/>
        <end position="148"/>
    </location>
</feature>
<dbReference type="InterPro" id="IPR056227">
    <property type="entry name" value="TMD0_ABC"/>
</dbReference>
<feature type="coiled-coil region" evidence="8">
    <location>
        <begin position="366"/>
        <end position="408"/>
    </location>
</feature>
<dbReference type="Gene3D" id="3.40.50.300">
    <property type="entry name" value="P-loop containing nucleotide triphosphate hydrolases"/>
    <property type="match status" value="2"/>
</dbReference>
<keyword evidence="2" id="KW-0813">Transport</keyword>
<feature type="transmembrane region" description="Helical" evidence="10">
    <location>
        <begin position="891"/>
        <end position="911"/>
    </location>
</feature>
<dbReference type="InterPro" id="IPR050173">
    <property type="entry name" value="ABC_transporter_C-like"/>
</dbReference>
<dbReference type="InterPro" id="IPR027417">
    <property type="entry name" value="P-loop_NTPase"/>
</dbReference>
<sequence>MECPADADRVFGPAIQGCRSDFDFTLLFQDSVLGILPSSVLIILAAARLVFLARRHAVASLNWLYHSKIGFNILSFALQLTILVQRCRIQDLETSAAIPWATLGLAATCALFLLSAVEHRRSARPSSLIVAYLFIFVLTEATRARTYYLKRQTVAASITAANCCVKFVLLILEEQKKTLRSGSDGSRKKAASEDLAGPTNQTFFLWLNRLFLTGYRRAFTTTDLELISSPLYVKSIRAQFHGMTNGQTANGHSLFFWYSRHTYKSVSIIRGGLIVSIFEKVLRLGEDSSIEAKATTLMISDVQRIVGGLVYIHEVWAGVLETALATYLLQRVMGVSSVAMLGLALSCGVGAYFVAGNMSLQQGKWLKAMEQRIDATKRLCDSLKAVKMRGAETRVSRVVNELRRLEIQAARPFRALITASVILSYSTMTLSPLLVFAAYIGVNGNDDNLDSATMFSSLVLIALLGSPLVHLFQAMPALGSAHGCFERILAFLKTPEKPLTIKNEPETMPESNRGTKDASIQRSEANETALSIRHASIGWSPDEPVLKDINLQIQKGSFVALVGKTGSGKSLLLKSAIGEGGHVSGSIDISLDKVAYCSQSPWLENISAEHTWTQFGESGDAKWLAGVIDACCLDDLTGLPDYRTGRIGSGGARLSGGQKQRLALARAIATPTRLLGPEGLLRRLGTTVLFATHDSSIANLADQVYEITVDGILTPVLVQKPADDEGTKHEDSDAKYTVTDASNDEKTSTAPDHGTNTVMTHKVENGGEATGTSVSDKKVYLRYARAMGFKNAATFLFLVMGCAVCFKIPDLWVQWWSTAIKQGTTYSSSYWIGILALLEVLPLLMLWLSLFLLRTVLLAPFGFISRVDTGSLMNRFNQDLMFVDTRLPIDLFNTSIDFFITIIQLILVVLVSKEALAILPVVFGALYLIQKVYLRSSKQLRLLDLDWKADLHTAFGETTAGLSVIRANGWLDPMRAKFAEKLDRSQEPFYLLYMVQRWLQLVLNLVVAGLAIAIAGVAIGLRDKVAAGAVGVALLNTTTLGETLTNFIMSWTSLETSLGAIARVCTFEQDTPREREEPSTTDLPDNRPGAGQISFENVWATYEDEGCGSNWGLSGITLAVQPGERVAVCGRTGSGKSTLLLALLGMLHTPAGSIRIDGVDTSTLPIDVLRRRFTVVSQDSFFEPTSTFRQELDPSGDMSDQIIEEVLRECRAWEIVDGSGGLGGKRADANLSAGEVQLLAIARLVLQWQSQPAGSGGIILLDEATSNLDRQTEVLVESIMAARLQHATVVSVMHRLEAVAAYDKVAVLDKGVLVDFGPVTDVMARCELFTG</sequence>
<dbReference type="InterPro" id="IPR017871">
    <property type="entry name" value="ABC_transporter-like_CS"/>
</dbReference>
<feature type="region of interest" description="Disordered" evidence="9">
    <location>
        <begin position="722"/>
        <end position="760"/>
    </location>
</feature>
<feature type="transmembrane region" description="Helical" evidence="10">
    <location>
        <begin position="308"/>
        <end position="329"/>
    </location>
</feature>
<gene>
    <name evidence="13" type="ORF">OOU_Y34scaffold00174g54</name>
</gene>
<dbReference type="Proteomes" id="UP000011086">
    <property type="component" value="Unassembled WGS sequence"/>
</dbReference>
<reference evidence="13" key="1">
    <citation type="journal article" date="2012" name="PLoS Genet.">
        <title>Comparative analysis of the genomes of two field isolates of the rice blast fungus Magnaporthe oryzae.</title>
        <authorList>
            <person name="Xue M."/>
            <person name="Yang J."/>
            <person name="Li Z."/>
            <person name="Hu S."/>
            <person name="Yao N."/>
            <person name="Dean R.A."/>
            <person name="Zhao W."/>
            <person name="Shen M."/>
            <person name="Zhang H."/>
            <person name="Li C."/>
            <person name="Liu L."/>
            <person name="Cao L."/>
            <person name="Xu X."/>
            <person name="Xing Y."/>
            <person name="Hsiang T."/>
            <person name="Zhang Z."/>
            <person name="Xu J.R."/>
            <person name="Peng Y.L."/>
        </authorList>
    </citation>
    <scope>NUCLEOTIDE SEQUENCE</scope>
    <source>
        <strain evidence="13">Y34</strain>
    </source>
</reference>
<keyword evidence="8" id="KW-0175">Coiled coil</keyword>
<dbReference type="GO" id="GO:0005524">
    <property type="term" value="F:ATP binding"/>
    <property type="evidence" value="ECO:0007669"/>
    <property type="project" value="UniProtKB-KW"/>
</dbReference>
<feature type="region of interest" description="Disordered" evidence="9">
    <location>
        <begin position="500"/>
        <end position="522"/>
    </location>
</feature>
<evidence type="ECO:0000259" key="11">
    <source>
        <dbReference type="PROSITE" id="PS50893"/>
    </source>
</evidence>
<dbReference type="SMART" id="SM00382">
    <property type="entry name" value="AAA"/>
    <property type="match status" value="2"/>
</dbReference>
<evidence type="ECO:0000256" key="1">
    <source>
        <dbReference type="ARBA" id="ARBA00004141"/>
    </source>
</evidence>
<dbReference type="InterPro" id="IPR003593">
    <property type="entry name" value="AAA+_ATPase"/>
</dbReference>
<dbReference type="PROSITE" id="PS00211">
    <property type="entry name" value="ABC_TRANSPORTER_1"/>
    <property type="match status" value="1"/>
</dbReference>
<feature type="transmembrane region" description="Helical" evidence="10">
    <location>
        <begin position="829"/>
        <end position="853"/>
    </location>
</feature>
<evidence type="ECO:0000256" key="3">
    <source>
        <dbReference type="ARBA" id="ARBA00022692"/>
    </source>
</evidence>
<dbReference type="Pfam" id="PF00664">
    <property type="entry name" value="ABC_membrane"/>
    <property type="match status" value="1"/>
</dbReference>
<feature type="transmembrane region" description="Helical" evidence="10">
    <location>
        <begin position="154"/>
        <end position="172"/>
    </location>
</feature>
<dbReference type="Gene3D" id="1.20.1560.10">
    <property type="entry name" value="ABC transporter type 1, transmembrane domain"/>
    <property type="match status" value="2"/>
</dbReference>
<feature type="transmembrane region" description="Helical" evidence="10">
    <location>
        <begin position="97"/>
        <end position="117"/>
    </location>
</feature>
<evidence type="ECO:0000256" key="9">
    <source>
        <dbReference type="SAM" id="MobiDB-lite"/>
    </source>
</evidence>
<comment type="subcellular location">
    <subcellularLocation>
        <location evidence="1">Membrane</location>
        <topology evidence="1">Multi-pass membrane protein</topology>
    </subcellularLocation>
</comment>
<dbReference type="PROSITE" id="PS50893">
    <property type="entry name" value="ABC_TRANSPORTER_2"/>
    <property type="match status" value="2"/>
</dbReference>
<feature type="transmembrane region" description="Helical" evidence="10">
    <location>
        <begin position="413"/>
        <end position="440"/>
    </location>
</feature>
<dbReference type="SUPFAM" id="SSF52540">
    <property type="entry name" value="P-loop containing nucleoside triphosphate hydrolases"/>
    <property type="match status" value="2"/>
</dbReference>
<dbReference type="InterPro" id="IPR036640">
    <property type="entry name" value="ABC1_TM_sf"/>
</dbReference>
<evidence type="ECO:0000256" key="8">
    <source>
        <dbReference type="SAM" id="Coils"/>
    </source>
</evidence>
<accession>A0AA97P717</accession>
<dbReference type="GO" id="GO:0140359">
    <property type="term" value="F:ABC-type transporter activity"/>
    <property type="evidence" value="ECO:0007669"/>
    <property type="project" value="InterPro"/>
</dbReference>
<evidence type="ECO:0000256" key="7">
    <source>
        <dbReference type="ARBA" id="ARBA00023136"/>
    </source>
</evidence>
<evidence type="ECO:0000256" key="6">
    <source>
        <dbReference type="ARBA" id="ARBA00022989"/>
    </source>
</evidence>
<dbReference type="InterPro" id="IPR003439">
    <property type="entry name" value="ABC_transporter-like_ATP-bd"/>
</dbReference>
<dbReference type="SUPFAM" id="SSF90123">
    <property type="entry name" value="ABC transporter transmembrane region"/>
    <property type="match status" value="2"/>
</dbReference>
<dbReference type="CDD" id="cd18580">
    <property type="entry name" value="ABC_6TM_ABCC_D2"/>
    <property type="match status" value="1"/>
</dbReference>
<feature type="compositionally biased region" description="Polar residues" evidence="9">
    <location>
        <begin position="748"/>
        <end position="759"/>
    </location>
</feature>
<feature type="transmembrane region" description="Helical" evidence="10">
    <location>
        <begin position="335"/>
        <end position="355"/>
    </location>
</feature>
<feature type="compositionally biased region" description="Basic and acidic residues" evidence="9">
    <location>
        <begin position="722"/>
        <end position="734"/>
    </location>
</feature>
<keyword evidence="3 10" id="KW-0812">Transmembrane</keyword>
<dbReference type="PANTHER" id="PTHR24223:SF399">
    <property type="entry name" value="ABC TRANSPORTER ATNG"/>
    <property type="match status" value="1"/>
</dbReference>
<name>A0AA97P717_PYRO3</name>
<feature type="transmembrane region" description="Helical" evidence="10">
    <location>
        <begin position="32"/>
        <end position="51"/>
    </location>
</feature>
<feature type="domain" description="ABC transmembrane type-1" evidence="12">
    <location>
        <begin position="295"/>
        <end position="480"/>
    </location>
</feature>
<dbReference type="PROSITE" id="PS50929">
    <property type="entry name" value="ABC_TM1F"/>
    <property type="match status" value="2"/>
</dbReference>
<feature type="region of interest" description="Disordered" evidence="9">
    <location>
        <begin position="1069"/>
        <end position="1090"/>
    </location>
</feature>
<evidence type="ECO:0000256" key="10">
    <source>
        <dbReference type="SAM" id="Phobius"/>
    </source>
</evidence>
<dbReference type="Pfam" id="PF24357">
    <property type="entry name" value="TMD0_ABC"/>
    <property type="match status" value="1"/>
</dbReference>
<keyword evidence="5" id="KW-0067">ATP-binding</keyword>
<keyword evidence="4" id="KW-0547">Nucleotide-binding</keyword>
<feature type="domain" description="ABC transporter" evidence="11">
    <location>
        <begin position="530"/>
        <end position="734"/>
    </location>
</feature>
<feature type="transmembrane region" description="Helical" evidence="10">
    <location>
        <begin position="63"/>
        <end position="85"/>
    </location>
</feature>
<organism evidence="13">
    <name type="scientific">Pyricularia oryzae (strain Y34)</name>
    <name type="common">Rice blast fungus</name>
    <name type="synonym">Magnaporthe oryzae</name>
    <dbReference type="NCBI Taxonomy" id="1143189"/>
    <lineage>
        <taxon>Eukaryota</taxon>
        <taxon>Fungi</taxon>
        <taxon>Dikarya</taxon>
        <taxon>Ascomycota</taxon>
        <taxon>Pezizomycotina</taxon>
        <taxon>Sordariomycetes</taxon>
        <taxon>Sordariomycetidae</taxon>
        <taxon>Magnaporthales</taxon>
        <taxon>Pyriculariaceae</taxon>
        <taxon>Pyricularia</taxon>
    </lineage>
</organism>
<evidence type="ECO:0000256" key="5">
    <source>
        <dbReference type="ARBA" id="ARBA00022840"/>
    </source>
</evidence>
<feature type="domain" description="ABC transmembrane type-1" evidence="12">
    <location>
        <begin position="844"/>
        <end position="1056"/>
    </location>
</feature>
<protein>
    <submittedName>
        <fullName evidence="13">Canalicular multispecific organic anion transporter 1</fullName>
    </submittedName>
</protein>
<keyword evidence="6 10" id="KW-1133">Transmembrane helix</keyword>
<evidence type="ECO:0000256" key="2">
    <source>
        <dbReference type="ARBA" id="ARBA00022448"/>
    </source>
</evidence>
<keyword evidence="7 10" id="KW-0472">Membrane</keyword>
<dbReference type="InterPro" id="IPR011527">
    <property type="entry name" value="ABC1_TM_dom"/>
</dbReference>
<dbReference type="EMBL" id="JH792938">
    <property type="protein sequence ID" value="ELQ43089.1"/>
    <property type="molecule type" value="Genomic_DNA"/>
</dbReference>
<evidence type="ECO:0000259" key="12">
    <source>
        <dbReference type="PROSITE" id="PS50929"/>
    </source>
</evidence>
<feature type="transmembrane region" description="Helical" evidence="10">
    <location>
        <begin position="1001"/>
        <end position="1021"/>
    </location>
</feature>
<feature type="transmembrane region" description="Helical" evidence="10">
    <location>
        <begin position="792"/>
        <end position="809"/>
    </location>
</feature>
<evidence type="ECO:0000256" key="4">
    <source>
        <dbReference type="ARBA" id="ARBA00022741"/>
    </source>
</evidence>
<dbReference type="GO" id="GO:0016887">
    <property type="term" value="F:ATP hydrolysis activity"/>
    <property type="evidence" value="ECO:0007669"/>
    <property type="project" value="InterPro"/>
</dbReference>
<feature type="transmembrane region" description="Helical" evidence="10">
    <location>
        <begin position="917"/>
        <end position="934"/>
    </location>
</feature>
<proteinExistence type="predicted"/>
<feature type="domain" description="ABC transporter" evidence="11">
    <location>
        <begin position="1093"/>
        <end position="1330"/>
    </location>
</feature>